<dbReference type="RefSeq" id="WP_141448733.1">
    <property type="nucleotide sequence ID" value="NZ_CBCSAZ010000005.1"/>
</dbReference>
<feature type="transmembrane region" description="Helical" evidence="1">
    <location>
        <begin position="6"/>
        <end position="25"/>
    </location>
</feature>
<accession>A0A4Y6UWU9</accession>
<gene>
    <name evidence="2" type="ORF">FFV09_15855</name>
</gene>
<keyword evidence="1" id="KW-1133">Transmembrane helix</keyword>
<name>A0A4Y6UWU9_SACBS</name>
<keyword evidence="1" id="KW-0472">Membrane</keyword>
<dbReference type="Proteomes" id="UP000316968">
    <property type="component" value="Chromosome"/>
</dbReference>
<evidence type="ECO:0000313" key="3">
    <source>
        <dbReference type="Proteomes" id="UP000316968"/>
    </source>
</evidence>
<proteinExistence type="predicted"/>
<dbReference type="EMBL" id="CP041217">
    <property type="protein sequence ID" value="QDH22189.1"/>
    <property type="molecule type" value="Genomic_DNA"/>
</dbReference>
<evidence type="ECO:0008006" key="4">
    <source>
        <dbReference type="Google" id="ProtNLM"/>
    </source>
</evidence>
<feature type="transmembrane region" description="Helical" evidence="1">
    <location>
        <begin position="46"/>
        <end position="64"/>
    </location>
</feature>
<organism evidence="2 3">
    <name type="scientific">Saccharibacillus brassicae</name>
    <dbReference type="NCBI Taxonomy" id="2583377"/>
    <lineage>
        <taxon>Bacteria</taxon>
        <taxon>Bacillati</taxon>
        <taxon>Bacillota</taxon>
        <taxon>Bacilli</taxon>
        <taxon>Bacillales</taxon>
        <taxon>Paenibacillaceae</taxon>
        <taxon>Saccharibacillus</taxon>
    </lineage>
</organism>
<evidence type="ECO:0000313" key="2">
    <source>
        <dbReference type="EMBL" id="QDH22189.1"/>
    </source>
</evidence>
<reference evidence="2 3" key="1">
    <citation type="submission" date="2019-06" db="EMBL/GenBank/DDBJ databases">
        <title>Saccharibacillus brassicae sp. nov., an endophytic bacterium isolated from Chinese cabbage seeds (Brassica pekinensis).</title>
        <authorList>
            <person name="Jiang L."/>
            <person name="Lee J."/>
            <person name="Kim S.W."/>
        </authorList>
    </citation>
    <scope>NUCLEOTIDE SEQUENCE [LARGE SCALE GENOMIC DNA]</scope>
    <source>
        <strain evidence="3">KCTC 43072 / ATSA2</strain>
    </source>
</reference>
<dbReference type="AlphaFoldDB" id="A0A4Y6UWU9"/>
<keyword evidence="3" id="KW-1185">Reference proteome</keyword>
<keyword evidence="1" id="KW-0812">Transmembrane</keyword>
<sequence length="123" mass="13606">MNPTTFPIILLGNTLLLLLLNFVVADLIVTGADRRRLTDVPRLKRYVYGITLLAIALLLGLLGLRLPPASFDLIAFALVLLTGLSIMALEKKYLPHTRRHVVTLCWIGGMCLLSGLYGWVTYA</sequence>
<evidence type="ECO:0000256" key="1">
    <source>
        <dbReference type="SAM" id="Phobius"/>
    </source>
</evidence>
<feature type="transmembrane region" description="Helical" evidence="1">
    <location>
        <begin position="70"/>
        <end position="89"/>
    </location>
</feature>
<protein>
    <recommendedName>
        <fullName evidence="4">DUF4181 domain-containing protein</fullName>
    </recommendedName>
</protein>
<feature type="transmembrane region" description="Helical" evidence="1">
    <location>
        <begin position="101"/>
        <end position="120"/>
    </location>
</feature>
<dbReference type="KEGG" id="saca:FFV09_15855"/>
<dbReference type="OrthoDB" id="9882817at2"/>